<dbReference type="GO" id="GO:0006729">
    <property type="term" value="P:tetrahydrobiopterin biosynthetic process"/>
    <property type="evidence" value="ECO:0007669"/>
    <property type="project" value="InterPro"/>
</dbReference>
<comment type="similarity">
    <text evidence="2">Belongs to the pterin-4-alpha-carbinolamine dehydratase family.</text>
</comment>
<evidence type="ECO:0000256" key="1">
    <source>
        <dbReference type="ARBA" id="ARBA00001554"/>
    </source>
</evidence>
<dbReference type="SUPFAM" id="SSF55248">
    <property type="entry name" value="PCD-like"/>
    <property type="match status" value="1"/>
</dbReference>
<name>A0A559KFD2_9BACL</name>
<dbReference type="RefSeq" id="WP_144844865.1">
    <property type="nucleotide sequence ID" value="NZ_VNJI01000006.1"/>
</dbReference>
<gene>
    <name evidence="5" type="ORF">FPZ49_06900</name>
</gene>
<dbReference type="Gene3D" id="3.30.1360.20">
    <property type="entry name" value="Transcriptional coactivator/pterin dehydratase"/>
    <property type="match status" value="1"/>
</dbReference>
<dbReference type="Proteomes" id="UP000317036">
    <property type="component" value="Unassembled WGS sequence"/>
</dbReference>
<dbReference type="EC" id="4.2.1.96" evidence="3"/>
<dbReference type="NCBIfam" id="NF002017">
    <property type="entry name" value="PRK00823.1-2"/>
    <property type="match status" value="1"/>
</dbReference>
<dbReference type="InterPro" id="IPR001533">
    <property type="entry name" value="Pterin_deHydtase"/>
</dbReference>
<organism evidence="5 6">
    <name type="scientific">Paenibacillus cremeus</name>
    <dbReference type="NCBI Taxonomy" id="2163881"/>
    <lineage>
        <taxon>Bacteria</taxon>
        <taxon>Bacillati</taxon>
        <taxon>Bacillota</taxon>
        <taxon>Bacilli</taxon>
        <taxon>Bacillales</taxon>
        <taxon>Paenibacillaceae</taxon>
        <taxon>Paenibacillus</taxon>
    </lineage>
</organism>
<dbReference type="InterPro" id="IPR036428">
    <property type="entry name" value="PCD_sf"/>
</dbReference>
<dbReference type="Pfam" id="PF01329">
    <property type="entry name" value="Pterin_4a"/>
    <property type="match status" value="1"/>
</dbReference>
<evidence type="ECO:0000256" key="2">
    <source>
        <dbReference type="ARBA" id="ARBA00006472"/>
    </source>
</evidence>
<evidence type="ECO:0000256" key="4">
    <source>
        <dbReference type="ARBA" id="ARBA00023239"/>
    </source>
</evidence>
<dbReference type="CDD" id="cd00488">
    <property type="entry name" value="PCD_DCoH"/>
    <property type="match status" value="1"/>
</dbReference>
<proteinExistence type="inferred from homology"/>
<protein>
    <recommendedName>
        <fullName evidence="3">4a-hydroxytetrahydrobiopterin dehydratase</fullName>
        <ecNumber evidence="3">4.2.1.96</ecNumber>
    </recommendedName>
</protein>
<dbReference type="EMBL" id="VNJI01000006">
    <property type="protein sequence ID" value="TVY10818.1"/>
    <property type="molecule type" value="Genomic_DNA"/>
</dbReference>
<comment type="catalytic activity">
    <reaction evidence="1">
        <text>(4aS,6R)-4a-hydroxy-L-erythro-5,6,7,8-tetrahydrobiopterin = (6R)-L-erythro-6,7-dihydrobiopterin + H2O</text>
        <dbReference type="Rhea" id="RHEA:11920"/>
        <dbReference type="ChEBI" id="CHEBI:15377"/>
        <dbReference type="ChEBI" id="CHEBI:15642"/>
        <dbReference type="ChEBI" id="CHEBI:43120"/>
        <dbReference type="EC" id="4.2.1.96"/>
    </reaction>
</comment>
<sequence length="99" mass="11330">MDREKIRLLTEEELTSQLGQLTGWSREDGKWIVKKYRFPSFPDSMAFVNKVASIAEELNHHPMIAIDFRLVTLRLTSWSAGGITGLDMESAGRYDELLN</sequence>
<dbReference type="GO" id="GO:0008124">
    <property type="term" value="F:4-alpha-hydroxytetrahydrobiopterin dehydratase activity"/>
    <property type="evidence" value="ECO:0007669"/>
    <property type="project" value="UniProtKB-EC"/>
</dbReference>
<dbReference type="OrthoDB" id="9800108at2"/>
<evidence type="ECO:0000313" key="5">
    <source>
        <dbReference type="EMBL" id="TVY10818.1"/>
    </source>
</evidence>
<evidence type="ECO:0000313" key="6">
    <source>
        <dbReference type="Proteomes" id="UP000317036"/>
    </source>
</evidence>
<reference evidence="5 6" key="1">
    <citation type="submission" date="2019-07" db="EMBL/GenBank/DDBJ databases">
        <authorList>
            <person name="Kim J."/>
        </authorList>
    </citation>
    <scope>NUCLEOTIDE SEQUENCE [LARGE SCALE GENOMIC DNA]</scope>
    <source>
        <strain evidence="5 6">JC52</strain>
    </source>
</reference>
<comment type="caution">
    <text evidence="5">The sequence shown here is derived from an EMBL/GenBank/DDBJ whole genome shotgun (WGS) entry which is preliminary data.</text>
</comment>
<dbReference type="PANTHER" id="PTHR12599:SF0">
    <property type="entry name" value="PTERIN-4-ALPHA-CARBINOLAMINE DEHYDRATASE"/>
    <property type="match status" value="1"/>
</dbReference>
<accession>A0A559KFD2</accession>
<keyword evidence="6" id="KW-1185">Reference proteome</keyword>
<keyword evidence="4 5" id="KW-0456">Lyase</keyword>
<dbReference type="PANTHER" id="PTHR12599">
    <property type="entry name" value="PTERIN-4-ALPHA-CARBINOLAMINE DEHYDRATASE"/>
    <property type="match status" value="1"/>
</dbReference>
<evidence type="ECO:0000256" key="3">
    <source>
        <dbReference type="ARBA" id="ARBA00013252"/>
    </source>
</evidence>
<dbReference type="AlphaFoldDB" id="A0A559KFD2"/>